<keyword evidence="2" id="KW-1185">Reference proteome</keyword>
<reference evidence="1 2" key="1">
    <citation type="submission" date="2016-10" db="EMBL/GenBank/DDBJ databases">
        <authorList>
            <person name="de Groot N.N."/>
        </authorList>
    </citation>
    <scope>NUCLEOTIDE SEQUENCE [LARGE SCALE GENOMIC DNA]</scope>
    <source>
        <strain evidence="1 2">Vu-144</strain>
    </source>
</reference>
<gene>
    <name evidence="1" type="ORF">SAMN05192529_13724</name>
</gene>
<accession>A0A1H4CVA0</accession>
<dbReference type="EMBL" id="FNQY01000037">
    <property type="protein sequence ID" value="SEA64295.1"/>
    <property type="molecule type" value="Genomic_DNA"/>
</dbReference>
<dbReference type="OrthoDB" id="1493924at2"/>
<evidence type="ECO:0000313" key="2">
    <source>
        <dbReference type="Proteomes" id="UP000199041"/>
    </source>
</evidence>
<protein>
    <submittedName>
        <fullName evidence="1">Uncharacterized protein</fullName>
    </submittedName>
</protein>
<sequence>MPDIKNGFHELQLAVKFIKLFARNSGMEGEAYSNWSHFLIHLQASWDKVEAGFADTSGTDIGNKFNYLRGLKIHQRKKDPLLKYLWESRNMVVHGVGFSFRRAMIDKLPAGYTYLSKINKQGIRYDRRQIPVFKTRLLLNTVINKERKFQPPTHHLGVPMENSLDPIEIAIKGISFYFNYIKDTDVEFTRSLSSQQLSAFWTNFNIAEVITDAGKLYHIVNFQPEKENTEYYVENTNNFPITFIHFQGTIM</sequence>
<dbReference type="RefSeq" id="WP_091401349.1">
    <property type="nucleotide sequence ID" value="NZ_FNQY01000037.1"/>
</dbReference>
<organism evidence="1 2">
    <name type="scientific">Arachidicoccus rhizosphaerae</name>
    <dbReference type="NCBI Taxonomy" id="551991"/>
    <lineage>
        <taxon>Bacteria</taxon>
        <taxon>Pseudomonadati</taxon>
        <taxon>Bacteroidota</taxon>
        <taxon>Chitinophagia</taxon>
        <taxon>Chitinophagales</taxon>
        <taxon>Chitinophagaceae</taxon>
        <taxon>Arachidicoccus</taxon>
    </lineage>
</organism>
<dbReference type="AlphaFoldDB" id="A0A1H4CVA0"/>
<dbReference type="Proteomes" id="UP000199041">
    <property type="component" value="Unassembled WGS sequence"/>
</dbReference>
<name>A0A1H4CVA0_9BACT</name>
<evidence type="ECO:0000313" key="1">
    <source>
        <dbReference type="EMBL" id="SEA64295.1"/>
    </source>
</evidence>
<proteinExistence type="predicted"/>